<protein>
    <recommendedName>
        <fullName evidence="1">AAA+ ATPase domain-containing protein</fullName>
    </recommendedName>
</protein>
<dbReference type="EMBL" id="FQXN01000004">
    <property type="protein sequence ID" value="SHH48147.1"/>
    <property type="molecule type" value="Genomic_DNA"/>
</dbReference>
<dbReference type="InterPro" id="IPR003593">
    <property type="entry name" value="AAA+_ATPase"/>
</dbReference>
<dbReference type="InterPro" id="IPR025420">
    <property type="entry name" value="DUF4143"/>
</dbReference>
<dbReference type="PANTHER" id="PTHR33295">
    <property type="entry name" value="ATPASE"/>
    <property type="match status" value="1"/>
</dbReference>
<accession>A0A1M5TBI4</accession>
<dbReference type="InterPro" id="IPR027417">
    <property type="entry name" value="P-loop_NTPase"/>
</dbReference>
<dbReference type="OrthoDB" id="9801684at2"/>
<evidence type="ECO:0000313" key="3">
    <source>
        <dbReference type="Proteomes" id="UP000242592"/>
    </source>
</evidence>
<dbReference type="SUPFAM" id="SSF52540">
    <property type="entry name" value="P-loop containing nucleoside triphosphate hydrolases"/>
    <property type="match status" value="1"/>
</dbReference>
<evidence type="ECO:0000259" key="1">
    <source>
        <dbReference type="SMART" id="SM00382"/>
    </source>
</evidence>
<dbReference type="SMART" id="SM00382">
    <property type="entry name" value="AAA"/>
    <property type="match status" value="1"/>
</dbReference>
<dbReference type="AlphaFoldDB" id="A0A1M5TBI4"/>
<gene>
    <name evidence="2" type="ORF">SAMN02745199_1277</name>
</gene>
<evidence type="ECO:0000313" key="2">
    <source>
        <dbReference type="EMBL" id="SHH48147.1"/>
    </source>
</evidence>
<sequence>MDFSYIYRQNPWWEDRESINFDMHIRKFEKSKFKYIPYFMNELKNYKNGIYIIKGPRQIGKTTVLKLLIKDLIEKNINPSNILYVTLDLIKDENELTQLLLDYFLMNGKSNNKEKVYLLLDEVSSVSNWQKSIKYLYDTGKLENTFVVLTGSSSYDSKKSSERLPGRREFGKDVVYLPVTFKEYTTQKYGIDFQYNLEDLFEMNEEELKAINLKNSRFKDDFKMYIITGGFPKVINDFLENNVISEETLNVYKNYLYGDVERFNRSRIILNQLLFKTPDLIGQRFSWNSLSNDIEGVSSKNTIEDYFNLLSMNFLFGILFFYDFSKKVIKPKKQKKIYPVDLIITSVIENITNIEIGLPIKIEQVVFSHLLRYSKNLSEGLMLYNGPYFWYSQKGNEIDFLIDLRNEIIPIEVKFQNKISPSDYFTMKKVFQKGILVTKNTVFKRDNIIALPVELFLLFV</sequence>
<dbReference type="STRING" id="1123380.SAMN02745199_1277"/>
<keyword evidence="3" id="KW-1185">Reference proteome</keyword>
<dbReference type="Proteomes" id="UP000242592">
    <property type="component" value="Unassembled WGS sequence"/>
</dbReference>
<dbReference type="RefSeq" id="WP_073073318.1">
    <property type="nucleotide sequence ID" value="NZ_FQXN01000004.1"/>
</dbReference>
<reference evidence="3" key="1">
    <citation type="submission" date="2016-11" db="EMBL/GenBank/DDBJ databases">
        <authorList>
            <person name="Varghese N."/>
            <person name="Submissions S."/>
        </authorList>
    </citation>
    <scope>NUCLEOTIDE SEQUENCE [LARGE SCALE GENOMIC DNA]</scope>
    <source>
        <strain evidence="3">DSM 15807</strain>
    </source>
</reference>
<dbReference type="InterPro" id="IPR041682">
    <property type="entry name" value="AAA_14"/>
</dbReference>
<feature type="domain" description="AAA+ ATPase" evidence="1">
    <location>
        <begin position="47"/>
        <end position="180"/>
    </location>
</feature>
<proteinExistence type="predicted"/>
<dbReference type="Gene3D" id="3.40.50.300">
    <property type="entry name" value="P-loop containing nucleotide triphosphate hydrolases"/>
    <property type="match status" value="1"/>
</dbReference>
<name>A0A1M5TBI4_9BACT</name>
<dbReference type="Pfam" id="PF13173">
    <property type="entry name" value="AAA_14"/>
    <property type="match status" value="1"/>
</dbReference>
<dbReference type="PANTHER" id="PTHR33295:SF18">
    <property type="entry name" value="AAA+ ATPASE DOMAIN-CONTAINING PROTEIN"/>
    <property type="match status" value="1"/>
</dbReference>
<organism evidence="2 3">
    <name type="scientific">Thermosipho atlanticus DSM 15807</name>
    <dbReference type="NCBI Taxonomy" id="1123380"/>
    <lineage>
        <taxon>Bacteria</taxon>
        <taxon>Thermotogati</taxon>
        <taxon>Thermotogota</taxon>
        <taxon>Thermotogae</taxon>
        <taxon>Thermotogales</taxon>
        <taxon>Fervidobacteriaceae</taxon>
        <taxon>Thermosipho</taxon>
    </lineage>
</organism>
<dbReference type="Pfam" id="PF13635">
    <property type="entry name" value="DUF4143"/>
    <property type="match status" value="1"/>
</dbReference>